<dbReference type="AlphaFoldDB" id="A0AA39M5W7"/>
<dbReference type="EMBL" id="JAUEPT010000358">
    <property type="protein sequence ID" value="KAK0421699.1"/>
    <property type="molecule type" value="Genomic_DNA"/>
</dbReference>
<organism evidence="1 2">
    <name type="scientific">Armillaria borealis</name>
    <dbReference type="NCBI Taxonomy" id="47425"/>
    <lineage>
        <taxon>Eukaryota</taxon>
        <taxon>Fungi</taxon>
        <taxon>Dikarya</taxon>
        <taxon>Basidiomycota</taxon>
        <taxon>Agaricomycotina</taxon>
        <taxon>Agaricomycetes</taxon>
        <taxon>Agaricomycetidae</taxon>
        <taxon>Agaricales</taxon>
        <taxon>Marasmiineae</taxon>
        <taxon>Physalacriaceae</taxon>
        <taxon>Armillaria</taxon>
    </lineage>
</organism>
<evidence type="ECO:0000313" key="1">
    <source>
        <dbReference type="EMBL" id="KAK0421699.1"/>
    </source>
</evidence>
<protein>
    <submittedName>
        <fullName evidence="1">Uncharacterized protein</fullName>
    </submittedName>
</protein>
<comment type="caution">
    <text evidence="1">The sequence shown here is derived from an EMBL/GenBank/DDBJ whole genome shotgun (WGS) entry which is preliminary data.</text>
</comment>
<accession>A0AA39M5W7</accession>
<dbReference type="Proteomes" id="UP001175226">
    <property type="component" value="Unassembled WGS sequence"/>
</dbReference>
<sequence length="121" mass="14418">MERLQTFGYSLEDKLIKDGKWTKQQYQTVTDRVHDKAKKELHVSLSYHEQSDEKKLKICEQMAREYPILQHYSDIWPVRDILKMYLKSTSASHHHRNGTTCKRYQGTMNGAYCLTFWSDKS</sequence>
<reference evidence="1" key="1">
    <citation type="submission" date="2023-06" db="EMBL/GenBank/DDBJ databases">
        <authorList>
            <consortium name="Lawrence Berkeley National Laboratory"/>
            <person name="Ahrendt S."/>
            <person name="Sahu N."/>
            <person name="Indic B."/>
            <person name="Wong-Bajracharya J."/>
            <person name="Merenyi Z."/>
            <person name="Ke H.-M."/>
            <person name="Monk M."/>
            <person name="Kocsube S."/>
            <person name="Drula E."/>
            <person name="Lipzen A."/>
            <person name="Balint B."/>
            <person name="Henrissat B."/>
            <person name="Andreopoulos B."/>
            <person name="Martin F.M."/>
            <person name="Harder C.B."/>
            <person name="Rigling D."/>
            <person name="Ford K.L."/>
            <person name="Foster G.D."/>
            <person name="Pangilinan J."/>
            <person name="Papanicolaou A."/>
            <person name="Barry K."/>
            <person name="LaButti K."/>
            <person name="Viragh M."/>
            <person name="Koriabine M."/>
            <person name="Yan M."/>
            <person name="Riley R."/>
            <person name="Champramary S."/>
            <person name="Plett K.L."/>
            <person name="Tsai I.J."/>
            <person name="Slot J."/>
            <person name="Sipos G."/>
            <person name="Plett J."/>
            <person name="Nagy L.G."/>
            <person name="Grigoriev I.V."/>
        </authorList>
    </citation>
    <scope>NUCLEOTIDE SEQUENCE</scope>
    <source>
        <strain evidence="1">FPL87.14</strain>
    </source>
</reference>
<proteinExistence type="predicted"/>
<gene>
    <name evidence="1" type="ORF">EV421DRAFT_1746596</name>
</gene>
<evidence type="ECO:0000313" key="2">
    <source>
        <dbReference type="Proteomes" id="UP001175226"/>
    </source>
</evidence>
<name>A0AA39M5W7_9AGAR</name>
<keyword evidence="2" id="KW-1185">Reference proteome</keyword>